<comment type="caution">
    <text evidence="9">The sequence shown here is derived from an EMBL/GenBank/DDBJ whole genome shotgun (WGS) entry which is preliminary data.</text>
</comment>
<gene>
    <name evidence="9" type="primary">fliN</name>
    <name evidence="9" type="ORF">NSO95_02405</name>
</gene>
<comment type="subcellular location">
    <subcellularLocation>
        <location evidence="7">Cell membrane</location>
        <topology evidence="7">Peripheral membrane protein</topology>
        <orientation evidence="7">Cytoplasmic side</orientation>
    </subcellularLocation>
    <subcellularLocation>
        <location evidence="7">Bacterial flagellum basal body</location>
    </subcellularLocation>
</comment>
<evidence type="ECO:0000256" key="6">
    <source>
        <dbReference type="ARBA" id="ARBA00023136"/>
    </source>
</evidence>
<keyword evidence="6 7" id="KW-0472">Membrane</keyword>
<keyword evidence="9" id="KW-0966">Cell projection</keyword>
<comment type="similarity">
    <text evidence="1 7">Belongs to the FliN/MopA/SpaO family.</text>
</comment>
<keyword evidence="10" id="KW-1185">Reference proteome</keyword>
<keyword evidence="9" id="KW-0969">Cilium</keyword>
<dbReference type="InterPro" id="IPR012826">
    <property type="entry name" value="FliN"/>
</dbReference>
<dbReference type="RefSeq" id="WP_257594542.1">
    <property type="nucleotide sequence ID" value="NZ_JANKHH010000001.1"/>
</dbReference>
<keyword evidence="5 7" id="KW-0283">Flagellar rotation</keyword>
<evidence type="ECO:0000256" key="4">
    <source>
        <dbReference type="ARBA" id="ARBA00022500"/>
    </source>
</evidence>
<proteinExistence type="inferred from homology"/>
<evidence type="ECO:0000256" key="1">
    <source>
        <dbReference type="ARBA" id="ARBA00009226"/>
    </source>
</evidence>
<evidence type="ECO:0000256" key="2">
    <source>
        <dbReference type="ARBA" id="ARBA00021897"/>
    </source>
</evidence>
<evidence type="ECO:0000256" key="5">
    <source>
        <dbReference type="ARBA" id="ARBA00022779"/>
    </source>
</evidence>
<dbReference type="PANTHER" id="PTHR43484">
    <property type="match status" value="1"/>
</dbReference>
<evidence type="ECO:0000256" key="3">
    <source>
        <dbReference type="ARBA" id="ARBA00022475"/>
    </source>
</evidence>
<reference evidence="9 10" key="1">
    <citation type="submission" date="2022-08" db="EMBL/GenBank/DDBJ databases">
        <title>Polyphasic taxonomy analysis of Qipengyuania sp.RS5-5.</title>
        <authorList>
            <person name="Xamxidin M."/>
            <person name="Wu M."/>
        </authorList>
    </citation>
    <scope>NUCLEOTIDE SEQUENCE [LARGE SCALE GENOMIC DNA]</scope>
    <source>
        <strain evidence="9 10">RS5-5</strain>
    </source>
</reference>
<keyword evidence="7" id="KW-0975">Bacterial flagellum</keyword>
<dbReference type="NCBIfam" id="TIGR02480">
    <property type="entry name" value="fliN"/>
    <property type="match status" value="1"/>
</dbReference>
<evidence type="ECO:0000313" key="10">
    <source>
        <dbReference type="Proteomes" id="UP001206067"/>
    </source>
</evidence>
<evidence type="ECO:0000259" key="8">
    <source>
        <dbReference type="Pfam" id="PF01052"/>
    </source>
</evidence>
<dbReference type="InterPro" id="IPR001172">
    <property type="entry name" value="FliN_T3SS_HrcQb"/>
</dbReference>
<keyword evidence="3 7" id="KW-1003">Cell membrane</keyword>
<accession>A0ABT1XPD5</accession>
<sequence length="89" mass="9862">MTDKLQALDFIRDVEVAVSVELGRTRMPLRQVLELGLDAVVPLDRQVDELLDIYVNGTAIARGEVITEGDRFALRIVELAGDRRQGEAA</sequence>
<dbReference type="InterPro" id="IPR036429">
    <property type="entry name" value="SpoA-like_sf"/>
</dbReference>
<evidence type="ECO:0000256" key="7">
    <source>
        <dbReference type="RuleBase" id="RU362074"/>
    </source>
</evidence>
<keyword evidence="9" id="KW-0282">Flagellum</keyword>
<dbReference type="Gene3D" id="2.30.330.10">
    <property type="entry name" value="SpoA-like"/>
    <property type="match status" value="1"/>
</dbReference>
<feature type="domain" description="Flagellar motor switch protein FliN-like C-terminal" evidence="8">
    <location>
        <begin position="11"/>
        <end position="79"/>
    </location>
</feature>
<dbReference type="PANTHER" id="PTHR43484:SF1">
    <property type="entry name" value="FLAGELLAR MOTOR SWITCH PROTEIN FLIN"/>
    <property type="match status" value="1"/>
</dbReference>
<comment type="function">
    <text evidence="7">FliN is one of three proteins (FliG, FliN, FliM) that form the rotor-mounted switch complex (C ring), located at the base of the basal body. This complex interacts with the CheY and CheZ chemotaxis proteins, in addition to contacting components of the motor that determine the direction of flagellar rotation.</text>
</comment>
<name>A0ABT1XPD5_9SPHN</name>
<dbReference type="Pfam" id="PF01052">
    <property type="entry name" value="FliMN_C"/>
    <property type="match status" value="1"/>
</dbReference>
<dbReference type="PRINTS" id="PR00956">
    <property type="entry name" value="FLGMOTORFLIN"/>
</dbReference>
<dbReference type="InterPro" id="IPR051469">
    <property type="entry name" value="FliN/MopA/SpaO"/>
</dbReference>
<dbReference type="Proteomes" id="UP001206067">
    <property type="component" value="Unassembled WGS sequence"/>
</dbReference>
<organism evidence="9 10">
    <name type="scientific">Parerythrobacter lacustris</name>
    <dbReference type="NCBI Taxonomy" id="2969984"/>
    <lineage>
        <taxon>Bacteria</taxon>
        <taxon>Pseudomonadati</taxon>
        <taxon>Pseudomonadota</taxon>
        <taxon>Alphaproteobacteria</taxon>
        <taxon>Sphingomonadales</taxon>
        <taxon>Erythrobacteraceae</taxon>
        <taxon>Parerythrobacter</taxon>
    </lineage>
</organism>
<dbReference type="InterPro" id="IPR001543">
    <property type="entry name" value="FliN-like_C"/>
</dbReference>
<dbReference type="EMBL" id="JANKHH010000001">
    <property type="protein sequence ID" value="MCR2832786.1"/>
    <property type="molecule type" value="Genomic_DNA"/>
</dbReference>
<dbReference type="SUPFAM" id="SSF101801">
    <property type="entry name" value="Surface presentation of antigens (SPOA)"/>
    <property type="match status" value="1"/>
</dbReference>
<evidence type="ECO:0000313" key="9">
    <source>
        <dbReference type="EMBL" id="MCR2832786.1"/>
    </source>
</evidence>
<protein>
    <recommendedName>
        <fullName evidence="2 7">Flagellar motor switch protein FliN</fullName>
    </recommendedName>
</protein>
<keyword evidence="4 7" id="KW-0145">Chemotaxis</keyword>